<dbReference type="STRING" id="929713.NIASO_15300"/>
<feature type="modified residue" description="4-aspartylphosphate" evidence="1">
    <location>
        <position position="55"/>
    </location>
</feature>
<dbReference type="SMART" id="SM00448">
    <property type="entry name" value="REC"/>
    <property type="match status" value="1"/>
</dbReference>
<gene>
    <name evidence="4" type="ORF">NIASO_15300</name>
</gene>
<proteinExistence type="predicted"/>
<evidence type="ECO:0000256" key="1">
    <source>
        <dbReference type="PROSITE-ProRule" id="PRU00169"/>
    </source>
</evidence>
<dbReference type="SMART" id="SM00850">
    <property type="entry name" value="LytTR"/>
    <property type="match status" value="1"/>
</dbReference>
<dbReference type="EMBL" id="CP007035">
    <property type="protein sequence ID" value="AHF16146.1"/>
    <property type="molecule type" value="Genomic_DNA"/>
</dbReference>
<dbReference type="InterPro" id="IPR011006">
    <property type="entry name" value="CheY-like_superfamily"/>
</dbReference>
<dbReference type="Pfam" id="PF04397">
    <property type="entry name" value="LytTR"/>
    <property type="match status" value="1"/>
</dbReference>
<dbReference type="SUPFAM" id="SSF52172">
    <property type="entry name" value="CheY-like"/>
    <property type="match status" value="1"/>
</dbReference>
<dbReference type="KEGG" id="nso:NIASO_15300"/>
<dbReference type="PANTHER" id="PTHR37299">
    <property type="entry name" value="TRANSCRIPTIONAL REGULATOR-RELATED"/>
    <property type="match status" value="1"/>
</dbReference>
<dbReference type="PROSITE" id="PS50930">
    <property type="entry name" value="HTH_LYTTR"/>
    <property type="match status" value="1"/>
</dbReference>
<dbReference type="PROSITE" id="PS50110">
    <property type="entry name" value="RESPONSE_REGULATORY"/>
    <property type="match status" value="1"/>
</dbReference>
<dbReference type="Gene3D" id="2.40.50.1020">
    <property type="entry name" value="LytTr DNA-binding domain"/>
    <property type="match status" value="1"/>
</dbReference>
<sequence length="251" mass="28420">MTRAVIIDDEVNNIDNLDGLLKKYCTEVVIAGTAMNADNGASLITSVNPDLVFLDIQMPGKSGFQMLEALGENNFEIILITAFDQYGIQAIKFSAVDYLLKPINIKELQLAVEKATERIKTKKHNKELDNLLALIRNRDERTAHKLALPALKETRFVYPREIIRCESSNAYTTFYLSGGEKIMVSRPIYEYEELLADFGFLRCHQSHLVNKAYIKSWARGDGGYLVFENGDEIPVSKSKKEYVANVLIYLK</sequence>
<dbReference type="GO" id="GO:0003677">
    <property type="term" value="F:DNA binding"/>
    <property type="evidence" value="ECO:0007669"/>
    <property type="project" value="InterPro"/>
</dbReference>
<organism evidence="4 5">
    <name type="scientific">Niabella soli DSM 19437</name>
    <dbReference type="NCBI Taxonomy" id="929713"/>
    <lineage>
        <taxon>Bacteria</taxon>
        <taxon>Pseudomonadati</taxon>
        <taxon>Bacteroidota</taxon>
        <taxon>Chitinophagia</taxon>
        <taxon>Chitinophagales</taxon>
        <taxon>Chitinophagaceae</taxon>
        <taxon>Niabella</taxon>
    </lineage>
</organism>
<evidence type="ECO:0000259" key="3">
    <source>
        <dbReference type="PROSITE" id="PS50930"/>
    </source>
</evidence>
<feature type="domain" description="HTH LytTR-type" evidence="3">
    <location>
        <begin position="159"/>
        <end position="239"/>
    </location>
</feature>
<accession>W0F466</accession>
<dbReference type="Proteomes" id="UP000003586">
    <property type="component" value="Chromosome"/>
</dbReference>
<protein>
    <submittedName>
        <fullName evidence="4">Chemotaxis protein CheY</fullName>
    </submittedName>
</protein>
<dbReference type="PANTHER" id="PTHR37299:SF1">
    <property type="entry name" value="STAGE 0 SPORULATION PROTEIN A HOMOLOG"/>
    <property type="match status" value="1"/>
</dbReference>
<keyword evidence="5" id="KW-1185">Reference proteome</keyword>
<dbReference type="Pfam" id="PF00072">
    <property type="entry name" value="Response_reg"/>
    <property type="match status" value="1"/>
</dbReference>
<keyword evidence="1" id="KW-0597">Phosphoprotein</keyword>
<reference evidence="4 5" key="1">
    <citation type="submission" date="2013-12" db="EMBL/GenBank/DDBJ databases">
        <authorList>
            <consortium name="DOE Joint Genome Institute"/>
            <person name="Eisen J."/>
            <person name="Huntemann M."/>
            <person name="Han J."/>
            <person name="Chen A."/>
            <person name="Kyrpides N."/>
            <person name="Mavromatis K."/>
            <person name="Markowitz V."/>
            <person name="Palaniappan K."/>
            <person name="Ivanova N."/>
            <person name="Schaumberg A."/>
            <person name="Pati A."/>
            <person name="Liolios K."/>
            <person name="Nordberg H.P."/>
            <person name="Cantor M.N."/>
            <person name="Hua S.X."/>
            <person name="Woyke T."/>
        </authorList>
    </citation>
    <scope>NUCLEOTIDE SEQUENCE [LARGE SCALE GENOMIC DNA]</scope>
    <source>
        <strain evidence="5">DSM 19437</strain>
    </source>
</reference>
<dbReference type="RefSeq" id="WP_008586882.1">
    <property type="nucleotide sequence ID" value="NZ_CP007035.1"/>
</dbReference>
<name>W0F466_9BACT</name>
<evidence type="ECO:0000313" key="5">
    <source>
        <dbReference type="Proteomes" id="UP000003586"/>
    </source>
</evidence>
<dbReference type="GO" id="GO:0000156">
    <property type="term" value="F:phosphorelay response regulator activity"/>
    <property type="evidence" value="ECO:0007669"/>
    <property type="project" value="InterPro"/>
</dbReference>
<dbReference type="eggNOG" id="COG3279">
    <property type="taxonomic scope" value="Bacteria"/>
</dbReference>
<dbReference type="AlphaFoldDB" id="W0F466"/>
<evidence type="ECO:0000259" key="2">
    <source>
        <dbReference type="PROSITE" id="PS50110"/>
    </source>
</evidence>
<dbReference type="OrthoDB" id="1646880at2"/>
<dbReference type="HOGENOM" id="CLU_000445_14_1_10"/>
<evidence type="ECO:0000313" key="4">
    <source>
        <dbReference type="EMBL" id="AHF16146.1"/>
    </source>
</evidence>
<dbReference type="InterPro" id="IPR007492">
    <property type="entry name" value="LytTR_DNA-bd_dom"/>
</dbReference>
<feature type="domain" description="Response regulatory" evidence="2">
    <location>
        <begin position="3"/>
        <end position="116"/>
    </location>
</feature>
<dbReference type="Gene3D" id="3.40.50.2300">
    <property type="match status" value="1"/>
</dbReference>
<dbReference type="InterPro" id="IPR046947">
    <property type="entry name" value="LytR-like"/>
</dbReference>
<dbReference type="InterPro" id="IPR001789">
    <property type="entry name" value="Sig_transdc_resp-reg_receiver"/>
</dbReference>